<evidence type="ECO:0000256" key="4">
    <source>
        <dbReference type="ARBA" id="ARBA00023163"/>
    </source>
</evidence>
<feature type="compositionally biased region" description="Polar residues" evidence="6">
    <location>
        <begin position="52"/>
        <end position="61"/>
    </location>
</feature>
<evidence type="ECO:0000313" key="7">
    <source>
        <dbReference type="EMBL" id="ORZ17837.1"/>
    </source>
</evidence>
<evidence type="ECO:0000313" key="8">
    <source>
        <dbReference type="Proteomes" id="UP000193560"/>
    </source>
</evidence>
<feature type="compositionally biased region" description="Low complexity" evidence="6">
    <location>
        <begin position="62"/>
        <end position="78"/>
    </location>
</feature>
<proteinExistence type="predicted"/>
<evidence type="ECO:0000256" key="2">
    <source>
        <dbReference type="ARBA" id="ARBA00022491"/>
    </source>
</evidence>
<dbReference type="STRING" id="90262.A0A1X2IJZ7"/>
<feature type="compositionally biased region" description="Polar residues" evidence="6">
    <location>
        <begin position="187"/>
        <end position="196"/>
    </location>
</feature>
<keyword evidence="8" id="KW-1185">Reference proteome</keyword>
<feature type="compositionally biased region" description="Low complexity" evidence="6">
    <location>
        <begin position="36"/>
        <end position="45"/>
    </location>
</feature>
<dbReference type="GO" id="GO:0010468">
    <property type="term" value="P:regulation of gene expression"/>
    <property type="evidence" value="ECO:0007669"/>
    <property type="project" value="UniProtKB-ARBA"/>
</dbReference>
<keyword evidence="5" id="KW-0539">Nucleus</keyword>
<protein>
    <recommendedName>
        <fullName evidence="9">Sds3-like-domain-containing protein</fullName>
    </recommendedName>
</protein>
<dbReference type="InterPro" id="IPR013907">
    <property type="entry name" value="Sds3"/>
</dbReference>
<feature type="region of interest" description="Disordered" evidence="6">
    <location>
        <begin position="145"/>
        <end position="202"/>
    </location>
</feature>
<dbReference type="GO" id="GO:0005654">
    <property type="term" value="C:nucleoplasm"/>
    <property type="evidence" value="ECO:0007669"/>
    <property type="project" value="UniProtKB-ARBA"/>
</dbReference>
<comment type="subcellular location">
    <subcellularLocation>
        <location evidence="1">Nucleus</location>
    </subcellularLocation>
</comment>
<evidence type="ECO:0000256" key="5">
    <source>
        <dbReference type="ARBA" id="ARBA00023242"/>
    </source>
</evidence>
<name>A0A1X2IJZ7_9FUNG</name>
<accession>A0A1X2IJZ7</accession>
<organism evidence="7 8">
    <name type="scientific">Absidia repens</name>
    <dbReference type="NCBI Taxonomy" id="90262"/>
    <lineage>
        <taxon>Eukaryota</taxon>
        <taxon>Fungi</taxon>
        <taxon>Fungi incertae sedis</taxon>
        <taxon>Mucoromycota</taxon>
        <taxon>Mucoromycotina</taxon>
        <taxon>Mucoromycetes</taxon>
        <taxon>Mucorales</taxon>
        <taxon>Cunninghamellaceae</taxon>
        <taxon>Absidia</taxon>
    </lineage>
</organism>
<sequence>MLPQFGYIVAQAGADSRPPPSQLMYTHARSPPPPSSAQQQHQNQPTHGASLANATGTQATYNNAPAQHQNAPNAVPAPSTRHHQAAGTLSSSQSPHRQQHHLYQSQPSVTAPPFTYSTSVTPPVSVNGAATTEYHTQYYSSNYAMESFRPPPPRPSQTQTSAAASPWQPHDPASLSSSIWQAPSPHTMYSSQQPDVATTMPPPAPPPPLIIKQAYEHAKPPPARWDQEETLDAHDRKMLRRLRDCNDLTSWMDREFCEQKDEVYQEKHQALQKELKSLQEGDHALFQERLADLELIRDQTIDSALCFETYQQTIAKQDLDLNLMEIENEFKIEERYLKEVIMLVIDEHRKQIKDDRGNDIDAVDIEGLFEEVYERIQQKKHLRKRTTLANGDRASPAGSRHETSSRGRRLKNTTVAPHNINAPMTAKEEDDVETEYLAMKGMISKRNTTNSRR</sequence>
<evidence type="ECO:0000256" key="3">
    <source>
        <dbReference type="ARBA" id="ARBA00023015"/>
    </source>
</evidence>
<dbReference type="SMART" id="SM01401">
    <property type="entry name" value="Sds3"/>
    <property type="match status" value="1"/>
</dbReference>
<dbReference type="AlphaFoldDB" id="A0A1X2IJZ7"/>
<evidence type="ECO:0000256" key="6">
    <source>
        <dbReference type="SAM" id="MobiDB-lite"/>
    </source>
</evidence>
<evidence type="ECO:0000256" key="1">
    <source>
        <dbReference type="ARBA" id="ARBA00004123"/>
    </source>
</evidence>
<feature type="region of interest" description="Disordered" evidence="6">
    <location>
        <begin position="383"/>
        <end position="433"/>
    </location>
</feature>
<feature type="compositionally biased region" description="Polar residues" evidence="6">
    <location>
        <begin position="102"/>
        <end position="116"/>
    </location>
</feature>
<reference evidence="7 8" key="1">
    <citation type="submission" date="2016-07" db="EMBL/GenBank/DDBJ databases">
        <title>Pervasive Adenine N6-methylation of Active Genes in Fungi.</title>
        <authorList>
            <consortium name="DOE Joint Genome Institute"/>
            <person name="Mondo S.J."/>
            <person name="Dannebaum R.O."/>
            <person name="Kuo R.C."/>
            <person name="Labutti K."/>
            <person name="Haridas S."/>
            <person name="Kuo A."/>
            <person name="Salamov A."/>
            <person name="Ahrendt S.R."/>
            <person name="Lipzen A."/>
            <person name="Sullivan W."/>
            <person name="Andreopoulos W.B."/>
            <person name="Clum A."/>
            <person name="Lindquist E."/>
            <person name="Daum C."/>
            <person name="Ramamoorthy G.K."/>
            <person name="Gryganskyi A."/>
            <person name="Culley D."/>
            <person name="Magnuson J.K."/>
            <person name="James T.Y."/>
            <person name="O'Malley M.A."/>
            <person name="Stajich J.E."/>
            <person name="Spatafora J.W."/>
            <person name="Visel A."/>
            <person name="Grigoriev I.V."/>
        </authorList>
    </citation>
    <scope>NUCLEOTIDE SEQUENCE [LARGE SCALE GENOMIC DNA]</scope>
    <source>
        <strain evidence="7 8">NRRL 1336</strain>
    </source>
</reference>
<keyword evidence="3" id="KW-0805">Transcription regulation</keyword>
<dbReference type="Pfam" id="PF08598">
    <property type="entry name" value="Sds3"/>
    <property type="match status" value="1"/>
</dbReference>
<feature type="region of interest" description="Disordered" evidence="6">
    <location>
        <begin position="1"/>
        <end position="116"/>
    </location>
</feature>
<dbReference type="EMBL" id="MCGE01000009">
    <property type="protein sequence ID" value="ORZ17837.1"/>
    <property type="molecule type" value="Genomic_DNA"/>
</dbReference>
<evidence type="ECO:0008006" key="9">
    <source>
        <dbReference type="Google" id="ProtNLM"/>
    </source>
</evidence>
<gene>
    <name evidence="7" type="ORF">BCR42DRAFT_412603</name>
</gene>
<dbReference type="Proteomes" id="UP000193560">
    <property type="component" value="Unassembled WGS sequence"/>
</dbReference>
<comment type="caution">
    <text evidence="7">The sequence shown here is derived from an EMBL/GenBank/DDBJ whole genome shotgun (WGS) entry which is preliminary data.</text>
</comment>
<dbReference type="OrthoDB" id="70376at2759"/>
<keyword evidence="4" id="KW-0804">Transcription</keyword>
<keyword evidence="2" id="KW-0678">Repressor</keyword>